<gene>
    <name evidence="1" type="ORF">HBH25_10315</name>
</gene>
<organism evidence="1 2">
    <name type="scientific">Pseudomonas quercus</name>
    <dbReference type="NCBI Taxonomy" id="2722792"/>
    <lineage>
        <taxon>Bacteria</taxon>
        <taxon>Pseudomonadati</taxon>
        <taxon>Pseudomonadota</taxon>
        <taxon>Gammaproteobacteria</taxon>
        <taxon>Pseudomonadales</taxon>
        <taxon>Pseudomonadaceae</taxon>
        <taxon>Pseudomonas</taxon>
    </lineage>
</organism>
<keyword evidence="2" id="KW-1185">Reference proteome</keyword>
<dbReference type="RefSeq" id="WP_168083818.1">
    <property type="nucleotide sequence ID" value="NZ_JAAVJI010000004.1"/>
</dbReference>
<evidence type="ECO:0000313" key="1">
    <source>
        <dbReference type="EMBL" id="NJP01256.1"/>
    </source>
</evidence>
<evidence type="ECO:0000313" key="2">
    <source>
        <dbReference type="Proteomes" id="UP000746535"/>
    </source>
</evidence>
<comment type="caution">
    <text evidence="1">The sequence shown here is derived from an EMBL/GenBank/DDBJ whole genome shotgun (WGS) entry which is preliminary data.</text>
</comment>
<name>A0ABX0YGE2_9PSED</name>
<dbReference type="EMBL" id="JAAVJI010000004">
    <property type="protein sequence ID" value="NJP01256.1"/>
    <property type="molecule type" value="Genomic_DNA"/>
</dbReference>
<sequence>MFYYIDPEVAGVLGENTVMDTSQHLPVVHKLEYEFQGWLGDELLEAFPCFIVSKSLGDKLISADLSGFKLDKVQVSRSDLFDELNNQDVLPAFLWLKVTGEPGVHDFGLAKNHRLVISISARHVLDVCRIAHADFEVFKRPINDVDSAPPDGVL</sequence>
<protein>
    <recommendedName>
        <fullName evidence="3">Immunity protein 50</fullName>
    </recommendedName>
</protein>
<reference evidence="1 2" key="1">
    <citation type="submission" date="2020-03" db="EMBL/GenBank/DDBJ databases">
        <authorList>
            <person name="Wang L."/>
            <person name="He N."/>
            <person name="Li Y."/>
            <person name="Fang Y."/>
            <person name="Zhang F."/>
        </authorList>
    </citation>
    <scope>NUCLEOTIDE SEQUENCE [LARGE SCALE GENOMIC DNA]</scope>
    <source>
        <strain evidence="2">hsmgli-8</strain>
    </source>
</reference>
<proteinExistence type="predicted"/>
<accession>A0ABX0YGE2</accession>
<dbReference type="Proteomes" id="UP000746535">
    <property type="component" value="Unassembled WGS sequence"/>
</dbReference>
<evidence type="ECO:0008006" key="3">
    <source>
        <dbReference type="Google" id="ProtNLM"/>
    </source>
</evidence>